<reference evidence="3" key="1">
    <citation type="submission" date="2022-07" db="EMBL/GenBank/DDBJ databases">
        <title>Genome Sequence of Agrocybe chaxingu.</title>
        <authorList>
            <person name="Buettner E."/>
        </authorList>
    </citation>
    <scope>NUCLEOTIDE SEQUENCE</scope>
    <source>
        <strain evidence="3">MP-N11</strain>
    </source>
</reference>
<organism evidence="3 4">
    <name type="scientific">Agrocybe chaxingu</name>
    <dbReference type="NCBI Taxonomy" id="84603"/>
    <lineage>
        <taxon>Eukaryota</taxon>
        <taxon>Fungi</taxon>
        <taxon>Dikarya</taxon>
        <taxon>Basidiomycota</taxon>
        <taxon>Agaricomycotina</taxon>
        <taxon>Agaricomycetes</taxon>
        <taxon>Agaricomycetidae</taxon>
        <taxon>Agaricales</taxon>
        <taxon>Agaricineae</taxon>
        <taxon>Strophariaceae</taxon>
        <taxon>Agrocybe</taxon>
    </lineage>
</organism>
<dbReference type="AlphaFoldDB" id="A0A9W8K0R0"/>
<evidence type="ECO:0000313" key="4">
    <source>
        <dbReference type="Proteomes" id="UP001148786"/>
    </source>
</evidence>
<evidence type="ECO:0000313" key="3">
    <source>
        <dbReference type="EMBL" id="KAJ3507157.1"/>
    </source>
</evidence>
<comment type="caution">
    <text evidence="3">The sequence shown here is derived from an EMBL/GenBank/DDBJ whole genome shotgun (WGS) entry which is preliminary data.</text>
</comment>
<accession>A0A9W8K0R0</accession>
<dbReference type="InterPro" id="IPR000772">
    <property type="entry name" value="Ricin_B_lectin"/>
</dbReference>
<dbReference type="EMBL" id="JANKHO010000688">
    <property type="protein sequence ID" value="KAJ3507157.1"/>
    <property type="molecule type" value="Genomic_DNA"/>
</dbReference>
<dbReference type="Proteomes" id="UP001148786">
    <property type="component" value="Unassembled WGS sequence"/>
</dbReference>
<dbReference type="PROSITE" id="PS50231">
    <property type="entry name" value="RICIN_B_LECTIN"/>
    <property type="match status" value="1"/>
</dbReference>
<keyword evidence="4" id="KW-1185">Reference proteome</keyword>
<dbReference type="InterPro" id="IPR035992">
    <property type="entry name" value="Ricin_B-like_lectins"/>
</dbReference>
<protein>
    <recommendedName>
        <fullName evidence="2">Ricin B lectin domain-containing protein</fullName>
    </recommendedName>
</protein>
<dbReference type="SMART" id="SM00458">
    <property type="entry name" value="RICIN"/>
    <property type="match status" value="1"/>
</dbReference>
<dbReference type="SUPFAM" id="SSF50370">
    <property type="entry name" value="Ricin B-like lectins"/>
    <property type="match status" value="2"/>
</dbReference>
<dbReference type="Gene3D" id="2.80.10.50">
    <property type="match status" value="2"/>
</dbReference>
<dbReference type="OrthoDB" id="2131701at2759"/>
<feature type="region of interest" description="Disordered" evidence="1">
    <location>
        <begin position="694"/>
        <end position="738"/>
    </location>
</feature>
<evidence type="ECO:0000256" key="1">
    <source>
        <dbReference type="SAM" id="MobiDB-lite"/>
    </source>
</evidence>
<proteinExistence type="predicted"/>
<feature type="region of interest" description="Disordered" evidence="1">
    <location>
        <begin position="550"/>
        <end position="573"/>
    </location>
</feature>
<evidence type="ECO:0000259" key="2">
    <source>
        <dbReference type="SMART" id="SM00458"/>
    </source>
</evidence>
<sequence length="738" mass="82832">MFSSEGVYWIRNKDLSTKSIDLVKQPYVHGGEQTSLPVGILSARLVRAQLWIVEQVPDGESFVIRNFDTGTVLDIQGQSSAEGTPIVVSSYSDVQESSSSLHWKIIWDSDENNVPFYRITNQKVGTVLDQTTNNKNGAAYAIESWKPNGTAHQLWSFERVIFPTMYWVMNINNPGIVLEWQPSTSNDAGLNEKAKQTERYQLWYLEETQDHQDYHTIRNVQYEDKVVDLSGDDDRTIKGWNATGNANQRWALTDVNFNGVVNVICAKNDTVLYEDHQREIVVPRGASDPDTFSKTCNWRLVPCPTPSLFWTTLQCKESGKFVSQADNGSVISSNGSRGERDRSGQWRFIFQGRNAYFTVVNHKNPNNSKYYWTLDGAGSDISVTNLSSSNVISYVNGNIKALSGGATDTTRHYVAVTDSSSFPYLQTIQSVPSFAIINGRTGMALAFVPGATQQSVLTDSTFNSYRCQWIFQQVGLDSEDRPTFAIINKLSDNVLDHWGGTAIEALNDDPNDPHHRWRVAAVPQERDPDGVDTISLDTDLSEPYQNSHLVVKRSPGGKKGKGKTKSNPDHIPTNARITQVDEPVIAEIFGRLINEWAEDQLPSDTRARQYASTDRTEVQQRWHIQLPRALAVGSDRDGWIRIDIQGAYNESPGVRVANVQGQWGTRTVFHVVIPVGIRIGREIIRQAMRRSLKRELPNRIDRPRPTPRRAGPRTSPPPRQSHLVPGRRRQANSGLALV</sequence>
<feature type="compositionally biased region" description="Basic residues" evidence="1">
    <location>
        <begin position="555"/>
        <end position="564"/>
    </location>
</feature>
<feature type="domain" description="Ricin B lectin" evidence="2">
    <location>
        <begin position="114"/>
        <end position="253"/>
    </location>
</feature>
<dbReference type="Pfam" id="PF14200">
    <property type="entry name" value="RicinB_lectin_2"/>
    <property type="match status" value="2"/>
</dbReference>
<name>A0A9W8K0R0_9AGAR</name>
<gene>
    <name evidence="3" type="ORF">NLJ89_g6464</name>
</gene>
<feature type="compositionally biased region" description="Basic and acidic residues" evidence="1">
    <location>
        <begin position="694"/>
        <end position="704"/>
    </location>
</feature>